<dbReference type="GO" id="GO:0005975">
    <property type="term" value="P:carbohydrate metabolic process"/>
    <property type="evidence" value="ECO:0007669"/>
    <property type="project" value="InterPro"/>
</dbReference>
<feature type="transmembrane region" description="Helical" evidence="2">
    <location>
        <begin position="44"/>
        <end position="66"/>
    </location>
</feature>
<dbReference type="InterPro" id="IPR050546">
    <property type="entry name" value="Glycosyl_Hydrlase_16"/>
</dbReference>
<sequence>MAVFLGSQQQIKQRRLKSARLVGEYEKPWIEGSPYKNRERWDKIILWGCITLGFGVGIALCTLTYFKIPRHEASYCLVMADEFKNLDNWSHEVQIGGFGANSFEWATDDPRNSYIADDGLHLKATLTLDTSDITPDQLLNGYTLNLTAAGTCTSNDTKSTDCVRTSNATTSTIINPVRSARITTKGKKTIRYGRVEVVAKIPPGQWLWPAIWMMPQDSVYGAWPRSGEIDLMEARGNDPAHYLLGSDTIYSTIHWGLDYFTDQSKQTASWYTRQRGSYASGFHTYGMEWTPEYLYIYIDNKLLQSLSVKFGPKTMWERSGLKAPGHPPKDPWSYTKSVSTPFDQDFYLILNVAVGTTGGFFADSVGGKPWVDRGSPAAMMDFWKANATWYPTWDPDGMIVKSAKMWQLGACSSPEI</sequence>
<dbReference type="PANTHER" id="PTHR10963:SF55">
    <property type="entry name" value="GLYCOSIDE HYDROLASE FAMILY 16 PROTEIN"/>
    <property type="match status" value="1"/>
</dbReference>
<keyword evidence="5" id="KW-1185">Reference proteome</keyword>
<accession>A0A2J6T5B8</accession>
<evidence type="ECO:0000313" key="4">
    <source>
        <dbReference type="EMBL" id="PMD58224.1"/>
    </source>
</evidence>
<evidence type="ECO:0000256" key="2">
    <source>
        <dbReference type="SAM" id="Phobius"/>
    </source>
</evidence>
<dbReference type="OrthoDB" id="4781at2759"/>
<evidence type="ECO:0000313" key="5">
    <source>
        <dbReference type="Proteomes" id="UP000235371"/>
    </source>
</evidence>
<dbReference type="Gene3D" id="2.60.120.200">
    <property type="match status" value="1"/>
</dbReference>
<keyword evidence="2" id="KW-0472">Membrane</keyword>
<dbReference type="InterPro" id="IPR000757">
    <property type="entry name" value="Beta-glucanase-like"/>
</dbReference>
<organism evidence="4 5">
    <name type="scientific">Hyaloscypha bicolor E</name>
    <dbReference type="NCBI Taxonomy" id="1095630"/>
    <lineage>
        <taxon>Eukaryota</taxon>
        <taxon>Fungi</taxon>
        <taxon>Dikarya</taxon>
        <taxon>Ascomycota</taxon>
        <taxon>Pezizomycotina</taxon>
        <taxon>Leotiomycetes</taxon>
        <taxon>Helotiales</taxon>
        <taxon>Hyaloscyphaceae</taxon>
        <taxon>Hyaloscypha</taxon>
        <taxon>Hyaloscypha bicolor</taxon>
    </lineage>
</organism>
<evidence type="ECO:0000259" key="3">
    <source>
        <dbReference type="PROSITE" id="PS51762"/>
    </source>
</evidence>
<dbReference type="PANTHER" id="PTHR10963">
    <property type="entry name" value="GLYCOSYL HYDROLASE-RELATED"/>
    <property type="match status" value="1"/>
</dbReference>
<feature type="domain" description="GH16" evidence="3">
    <location>
        <begin position="81"/>
        <end position="411"/>
    </location>
</feature>
<dbReference type="Pfam" id="PF00722">
    <property type="entry name" value="Glyco_hydro_16"/>
    <property type="match status" value="1"/>
</dbReference>
<name>A0A2J6T5B8_9HELO</name>
<dbReference type="AlphaFoldDB" id="A0A2J6T5B8"/>
<dbReference type="Proteomes" id="UP000235371">
    <property type="component" value="Unassembled WGS sequence"/>
</dbReference>
<keyword evidence="4" id="KW-0378">Hydrolase</keyword>
<dbReference type="GeneID" id="36583147"/>
<gene>
    <name evidence="4" type="ORF">K444DRAFT_532274</name>
</gene>
<dbReference type="GO" id="GO:0004553">
    <property type="term" value="F:hydrolase activity, hydrolyzing O-glycosyl compounds"/>
    <property type="evidence" value="ECO:0007669"/>
    <property type="project" value="InterPro"/>
</dbReference>
<dbReference type="SUPFAM" id="SSF49899">
    <property type="entry name" value="Concanavalin A-like lectins/glucanases"/>
    <property type="match status" value="1"/>
</dbReference>
<dbReference type="RefSeq" id="XP_024735128.1">
    <property type="nucleotide sequence ID" value="XM_024875067.1"/>
</dbReference>
<dbReference type="STRING" id="1095630.A0A2J6T5B8"/>
<evidence type="ECO:0000256" key="1">
    <source>
        <dbReference type="ARBA" id="ARBA00006865"/>
    </source>
</evidence>
<dbReference type="EMBL" id="KZ613828">
    <property type="protein sequence ID" value="PMD58224.1"/>
    <property type="molecule type" value="Genomic_DNA"/>
</dbReference>
<dbReference type="PROSITE" id="PS51762">
    <property type="entry name" value="GH16_2"/>
    <property type="match status" value="1"/>
</dbReference>
<protein>
    <submittedName>
        <fullName evidence="4">Glycoside hydrolase family 16 protein</fullName>
    </submittedName>
</protein>
<keyword evidence="2" id="KW-1133">Transmembrane helix</keyword>
<proteinExistence type="inferred from homology"/>
<keyword evidence="2" id="KW-0812">Transmembrane</keyword>
<dbReference type="InParanoid" id="A0A2J6T5B8"/>
<reference evidence="4 5" key="1">
    <citation type="submission" date="2016-04" db="EMBL/GenBank/DDBJ databases">
        <title>A degradative enzymes factory behind the ericoid mycorrhizal symbiosis.</title>
        <authorList>
            <consortium name="DOE Joint Genome Institute"/>
            <person name="Martino E."/>
            <person name="Morin E."/>
            <person name="Grelet G."/>
            <person name="Kuo A."/>
            <person name="Kohler A."/>
            <person name="Daghino S."/>
            <person name="Barry K."/>
            <person name="Choi C."/>
            <person name="Cichocki N."/>
            <person name="Clum A."/>
            <person name="Copeland A."/>
            <person name="Hainaut M."/>
            <person name="Haridas S."/>
            <person name="Labutti K."/>
            <person name="Lindquist E."/>
            <person name="Lipzen A."/>
            <person name="Khouja H.-R."/>
            <person name="Murat C."/>
            <person name="Ohm R."/>
            <person name="Olson A."/>
            <person name="Spatafora J."/>
            <person name="Veneault-Fourrey C."/>
            <person name="Henrissat B."/>
            <person name="Grigoriev I."/>
            <person name="Martin F."/>
            <person name="Perotto S."/>
        </authorList>
    </citation>
    <scope>NUCLEOTIDE SEQUENCE [LARGE SCALE GENOMIC DNA]</scope>
    <source>
        <strain evidence="4 5">E</strain>
    </source>
</reference>
<comment type="similarity">
    <text evidence="1">Belongs to the glycosyl hydrolase 16 family.</text>
</comment>
<dbReference type="InterPro" id="IPR013320">
    <property type="entry name" value="ConA-like_dom_sf"/>
</dbReference>